<dbReference type="PANTHER" id="PTHR33332">
    <property type="entry name" value="REVERSE TRANSCRIPTASE DOMAIN-CONTAINING PROTEIN"/>
    <property type="match status" value="1"/>
</dbReference>
<reference evidence="1 2" key="1">
    <citation type="submission" date="2024-06" db="EMBL/GenBank/DDBJ databases">
        <title>The draft genome of Grus japonensis, version 3.</title>
        <authorList>
            <person name="Nabeshima K."/>
            <person name="Suzuki S."/>
            <person name="Onuma M."/>
        </authorList>
    </citation>
    <scope>NUCLEOTIDE SEQUENCE [LARGE SCALE GENOMIC DNA]</scope>
    <source>
        <strain evidence="1 2">451A</strain>
    </source>
</reference>
<dbReference type="AlphaFoldDB" id="A0ABC9W894"/>
<sequence>MTQCPTGNPTDAPQGSILRLIQFNIFINDIDGGIECTFIKFVDDTQLSGAVNTFEGWDAIQRDLERLEEWAHLNLMKFNKTKCKVLHQDRGNPKHKYRLGDEWIESSPVEKD</sequence>
<keyword evidence="1" id="KW-0649">Protein kinase inhibitor</keyword>
<proteinExistence type="predicted"/>
<evidence type="ECO:0000313" key="2">
    <source>
        <dbReference type="Proteomes" id="UP001623348"/>
    </source>
</evidence>
<comment type="caution">
    <text evidence="1">The sequence shown here is derived from an EMBL/GenBank/DDBJ whole genome shotgun (WGS) entry which is preliminary data.</text>
</comment>
<keyword evidence="2" id="KW-1185">Reference proteome</keyword>
<accession>A0ABC9W894</accession>
<dbReference type="GO" id="GO:0004860">
    <property type="term" value="F:protein kinase inhibitor activity"/>
    <property type="evidence" value="ECO:0007669"/>
    <property type="project" value="UniProtKB-KW"/>
</dbReference>
<name>A0ABC9W894_GRUJA</name>
<gene>
    <name evidence="1" type="ORF">GRJ2_000641900</name>
</gene>
<evidence type="ECO:0000313" key="1">
    <source>
        <dbReference type="EMBL" id="GAB0181766.1"/>
    </source>
</evidence>
<dbReference type="EMBL" id="BAAFJT010000002">
    <property type="protein sequence ID" value="GAB0181766.1"/>
    <property type="molecule type" value="Genomic_DNA"/>
</dbReference>
<dbReference type="Proteomes" id="UP001623348">
    <property type="component" value="Unassembled WGS sequence"/>
</dbReference>
<organism evidence="1 2">
    <name type="scientific">Grus japonensis</name>
    <name type="common">Japanese crane</name>
    <name type="synonym">Red-crowned crane</name>
    <dbReference type="NCBI Taxonomy" id="30415"/>
    <lineage>
        <taxon>Eukaryota</taxon>
        <taxon>Metazoa</taxon>
        <taxon>Chordata</taxon>
        <taxon>Craniata</taxon>
        <taxon>Vertebrata</taxon>
        <taxon>Euteleostomi</taxon>
        <taxon>Archelosauria</taxon>
        <taxon>Archosauria</taxon>
        <taxon>Dinosauria</taxon>
        <taxon>Saurischia</taxon>
        <taxon>Theropoda</taxon>
        <taxon>Coelurosauria</taxon>
        <taxon>Aves</taxon>
        <taxon>Neognathae</taxon>
        <taxon>Neoaves</taxon>
        <taxon>Gruiformes</taxon>
        <taxon>Gruidae</taxon>
        <taxon>Grus</taxon>
    </lineage>
</organism>
<protein>
    <submittedName>
        <fullName evidence="1">cAMP-dependent protein kinase inhibitor alpha</fullName>
    </submittedName>
</protein>